<feature type="domain" description="C2H2-type" evidence="13">
    <location>
        <begin position="668"/>
        <end position="696"/>
    </location>
</feature>
<feature type="domain" description="C2H2-type" evidence="13">
    <location>
        <begin position="733"/>
        <end position="760"/>
    </location>
</feature>
<sequence length="940" mass="106337">MKKKSSTPLRPKRSRLVSAPASSECTAEQGTVLCSNTPPFSEHVPESASQARHLTMLQNSHSLLKFLNEDRARQKFCDVSVSVGGKLYSAHKVVLAHGSSYFHAELSKNPAAKCVTLDHVEDSVFQNLLGFLYTSECSVSESDLPALTEAARFLDMMDILKLLHEEGDGHAASSVQDQVEKKRSPEVEMTPGDPAAGDKHIQSQWDMQSTVSLHNHSTGCPDDTQQATSVKKDKTGGQRSAITRRSVRRRKTPTKYQRETVENTVHTPEEKQRTVSLTDQDEDRVDQVAGVDGKNPVLKLDVNESSKQAHGDDEVDEEEGEEGGDMNEDVANQKEVADVYAADMSVDHQQVPDVERIEHQAVPEVEKPAPAAASSSRHPLYPAGLAPVIIQTASKRTLKCPKCDKIFDRAGKYESHTRVHTGEKPFQCDICLQRYSTKSNLTVHKKKHESDAPFQKKEHKCPFCNKLHASKKTLAKHVRRFHPEHVQDFITKRKRKSEGWKCAICLKTFTRRPHLQEHMILHTQDRPFKCSFCEEYFKSRFARLKHQEKYHLGPFPCEICGRQFNDTCNRKRHIECTHGGKKKWTCFVCGKSVRERTTLREHLRIHSGEKPHLCSICGQSFRHGSSYRLHLRVHHDDKRYECDECGKTFIRHDHLTKHQKIHSGEKAHQCEECGKCFRRHDHLTVHYKSVHLGEKVWQKYKTAVHQCEVCKKEFKGKSSLEMHFRTHSGEKPHRCPECHQTFRIKKTLTKHMVIHSDARPFNCPQCSATFKRKDKLKYHVDHVHSTKFTEQPLNTLSEDKIASISFDDTSKGFRAEPKSVPESTPCTTSVCVPVTLVPVQMAGGRQGDLNPSHAASTLSSQTHSAVSMPGQGQQRSSNYHAATDLEFLEKYTLTPQPANIAHPVRPDQMLDPREQSYLGTLLGLDSASSVQNISNSDPTH</sequence>
<feature type="region of interest" description="Disordered" evidence="11">
    <location>
        <begin position="170"/>
        <end position="284"/>
    </location>
</feature>
<feature type="domain" description="C2H2-type" evidence="13">
    <location>
        <begin position="761"/>
        <end position="789"/>
    </location>
</feature>
<evidence type="ECO:0000256" key="4">
    <source>
        <dbReference type="ARBA" id="ARBA00022771"/>
    </source>
</evidence>
<keyword evidence="8" id="KW-0539">Nucleus</keyword>
<feature type="domain" description="C2H2-type" evidence="13">
    <location>
        <begin position="426"/>
        <end position="453"/>
    </location>
</feature>
<accession>A0AA88IZ59</accession>
<dbReference type="FunFam" id="3.30.160.60:FF:001227">
    <property type="entry name" value="Zinc finger and BTB domain containing 41"/>
    <property type="match status" value="1"/>
</dbReference>
<dbReference type="FunFam" id="3.30.160.60:FF:002627">
    <property type="entry name" value="Zinc finger and BTB domain-containing 41"/>
    <property type="match status" value="1"/>
</dbReference>
<dbReference type="PROSITE" id="PS00028">
    <property type="entry name" value="ZINC_FINGER_C2H2_1"/>
    <property type="match status" value="12"/>
</dbReference>
<evidence type="ECO:0000256" key="2">
    <source>
        <dbReference type="ARBA" id="ARBA00022723"/>
    </source>
</evidence>
<comment type="subcellular location">
    <subcellularLocation>
        <location evidence="1">Nucleus</location>
    </subcellularLocation>
</comment>
<dbReference type="FunFam" id="3.30.160.60:FF:001282">
    <property type="entry name" value="Zinc finger and BTB domain-containing protein 41"/>
    <property type="match status" value="1"/>
</dbReference>
<dbReference type="FunFam" id="3.30.160.60:FF:000100">
    <property type="entry name" value="Zinc finger 45-like"/>
    <property type="match status" value="1"/>
</dbReference>
<feature type="compositionally biased region" description="Basic residues" evidence="11">
    <location>
        <begin position="1"/>
        <end position="15"/>
    </location>
</feature>
<keyword evidence="4 10" id="KW-0863">Zinc-finger</keyword>
<organism evidence="14 15">
    <name type="scientific">Channa striata</name>
    <name type="common">Snakehead murrel</name>
    <name type="synonym">Ophicephalus striatus</name>
    <dbReference type="NCBI Taxonomy" id="64152"/>
    <lineage>
        <taxon>Eukaryota</taxon>
        <taxon>Metazoa</taxon>
        <taxon>Chordata</taxon>
        <taxon>Craniata</taxon>
        <taxon>Vertebrata</taxon>
        <taxon>Euteleostomi</taxon>
        <taxon>Actinopterygii</taxon>
        <taxon>Neopterygii</taxon>
        <taxon>Teleostei</taxon>
        <taxon>Neoteleostei</taxon>
        <taxon>Acanthomorphata</taxon>
        <taxon>Anabantaria</taxon>
        <taxon>Anabantiformes</taxon>
        <taxon>Channoidei</taxon>
        <taxon>Channidae</taxon>
        <taxon>Channa</taxon>
    </lineage>
</organism>
<feature type="compositionally biased region" description="Basic and acidic residues" evidence="11">
    <location>
        <begin position="301"/>
        <end position="312"/>
    </location>
</feature>
<keyword evidence="6" id="KW-0805">Transcription regulation</keyword>
<dbReference type="InterPro" id="IPR000210">
    <property type="entry name" value="BTB/POZ_dom"/>
</dbReference>
<feature type="compositionally biased region" description="Polar residues" evidence="11">
    <location>
        <begin position="853"/>
        <end position="878"/>
    </location>
</feature>
<feature type="domain" description="C2H2-type" evidence="13">
    <location>
        <begin position="555"/>
        <end position="583"/>
    </location>
</feature>
<evidence type="ECO:0000256" key="5">
    <source>
        <dbReference type="ARBA" id="ARBA00022833"/>
    </source>
</evidence>
<feature type="region of interest" description="Disordered" evidence="11">
    <location>
        <begin position="842"/>
        <end position="878"/>
    </location>
</feature>
<feature type="region of interest" description="Disordered" evidence="11">
    <location>
        <begin position="300"/>
        <end position="330"/>
    </location>
</feature>
<feature type="compositionally biased region" description="Basic and acidic residues" evidence="11">
    <location>
        <begin position="256"/>
        <end position="273"/>
    </location>
</feature>
<keyword evidence="7" id="KW-0804">Transcription</keyword>
<feature type="domain" description="C2H2-type" evidence="13">
    <location>
        <begin position="528"/>
        <end position="556"/>
    </location>
</feature>
<dbReference type="PROSITE" id="PS50097">
    <property type="entry name" value="BTB"/>
    <property type="match status" value="1"/>
</dbReference>
<feature type="domain" description="C2H2-type" evidence="13">
    <location>
        <begin position="640"/>
        <end position="667"/>
    </location>
</feature>
<feature type="domain" description="C2H2-type" evidence="13">
    <location>
        <begin position="398"/>
        <end position="425"/>
    </location>
</feature>
<dbReference type="PANTHER" id="PTHR16515:SF49">
    <property type="entry name" value="GASTRULA ZINC FINGER PROTEIN XLCGF49.1-LIKE-RELATED"/>
    <property type="match status" value="1"/>
</dbReference>
<dbReference type="Proteomes" id="UP001187415">
    <property type="component" value="Unassembled WGS sequence"/>
</dbReference>
<proteinExistence type="predicted"/>
<dbReference type="AlphaFoldDB" id="A0AA88IZ59"/>
<feature type="compositionally biased region" description="Acidic residues" evidence="11">
    <location>
        <begin position="313"/>
        <end position="328"/>
    </location>
</feature>
<feature type="region of interest" description="Disordered" evidence="11">
    <location>
        <begin position="1"/>
        <end position="21"/>
    </location>
</feature>
<keyword evidence="3" id="KW-0677">Repeat</keyword>
<feature type="domain" description="C2H2-type" evidence="13">
    <location>
        <begin position="584"/>
        <end position="611"/>
    </location>
</feature>
<gene>
    <name evidence="14" type="ORF">Q5P01_022176</name>
</gene>
<evidence type="ECO:0000256" key="9">
    <source>
        <dbReference type="ARBA" id="ARBA00070983"/>
    </source>
</evidence>
<dbReference type="GO" id="GO:0005634">
    <property type="term" value="C:nucleus"/>
    <property type="evidence" value="ECO:0007669"/>
    <property type="project" value="UniProtKB-SubCell"/>
</dbReference>
<keyword evidence="15" id="KW-1185">Reference proteome</keyword>
<name>A0AA88IZ59_CHASR</name>
<evidence type="ECO:0000256" key="3">
    <source>
        <dbReference type="ARBA" id="ARBA00022737"/>
    </source>
</evidence>
<dbReference type="PANTHER" id="PTHR16515">
    <property type="entry name" value="PR DOMAIN ZINC FINGER PROTEIN"/>
    <property type="match status" value="1"/>
</dbReference>
<dbReference type="FunFam" id="3.30.160.60:FF:000841">
    <property type="entry name" value="zinc finger and BTB domain-containing protein 41"/>
    <property type="match status" value="1"/>
</dbReference>
<dbReference type="Gene3D" id="3.30.710.10">
    <property type="entry name" value="Potassium Channel Kv1.1, Chain A"/>
    <property type="match status" value="1"/>
</dbReference>
<evidence type="ECO:0000256" key="11">
    <source>
        <dbReference type="SAM" id="MobiDB-lite"/>
    </source>
</evidence>
<evidence type="ECO:0000259" key="12">
    <source>
        <dbReference type="PROSITE" id="PS50097"/>
    </source>
</evidence>
<evidence type="ECO:0000259" key="13">
    <source>
        <dbReference type="PROSITE" id="PS50157"/>
    </source>
</evidence>
<dbReference type="SUPFAM" id="SSF57667">
    <property type="entry name" value="beta-beta-alpha zinc fingers"/>
    <property type="match status" value="7"/>
</dbReference>
<dbReference type="Pfam" id="PF00651">
    <property type="entry name" value="BTB"/>
    <property type="match status" value="1"/>
</dbReference>
<keyword evidence="2" id="KW-0479">Metal-binding</keyword>
<keyword evidence="5" id="KW-0862">Zinc</keyword>
<dbReference type="InterPro" id="IPR011333">
    <property type="entry name" value="SKP1/BTB/POZ_sf"/>
</dbReference>
<dbReference type="InterPro" id="IPR013087">
    <property type="entry name" value="Znf_C2H2_type"/>
</dbReference>
<evidence type="ECO:0000256" key="6">
    <source>
        <dbReference type="ARBA" id="ARBA00023015"/>
    </source>
</evidence>
<protein>
    <recommendedName>
        <fullName evidence="9">Zinc finger and BTB domain-containing protein 41</fullName>
    </recommendedName>
</protein>
<evidence type="ECO:0000256" key="1">
    <source>
        <dbReference type="ARBA" id="ARBA00004123"/>
    </source>
</evidence>
<dbReference type="FunFam" id="3.30.160.60:FF:000337">
    <property type="entry name" value="Zinc finger and BTB domain containing 41"/>
    <property type="match status" value="2"/>
</dbReference>
<evidence type="ECO:0000256" key="10">
    <source>
        <dbReference type="PROSITE-ProRule" id="PRU00042"/>
    </source>
</evidence>
<dbReference type="GO" id="GO:0008270">
    <property type="term" value="F:zinc ion binding"/>
    <property type="evidence" value="ECO:0007669"/>
    <property type="project" value="UniProtKB-KW"/>
</dbReference>
<feature type="compositionally biased region" description="Polar residues" evidence="11">
    <location>
        <begin position="202"/>
        <end position="229"/>
    </location>
</feature>
<comment type="caution">
    <text evidence="14">The sequence shown here is derived from an EMBL/GenBank/DDBJ whole genome shotgun (WGS) entry which is preliminary data.</text>
</comment>
<feature type="domain" description="C2H2-type" evidence="13">
    <location>
        <begin position="612"/>
        <end position="639"/>
    </location>
</feature>
<evidence type="ECO:0000313" key="14">
    <source>
        <dbReference type="EMBL" id="KAK2822111.1"/>
    </source>
</evidence>
<feature type="domain" description="BTB" evidence="12">
    <location>
        <begin position="77"/>
        <end position="141"/>
    </location>
</feature>
<feature type="domain" description="C2H2-type" evidence="13">
    <location>
        <begin position="705"/>
        <end position="732"/>
    </location>
</feature>
<evidence type="ECO:0000313" key="15">
    <source>
        <dbReference type="Proteomes" id="UP001187415"/>
    </source>
</evidence>
<dbReference type="FunFam" id="3.30.160.60:FF:000624">
    <property type="entry name" value="zinc finger protein 697"/>
    <property type="match status" value="1"/>
</dbReference>
<dbReference type="EMBL" id="JAUPFM010000018">
    <property type="protein sequence ID" value="KAK2822111.1"/>
    <property type="molecule type" value="Genomic_DNA"/>
</dbReference>
<dbReference type="InterPro" id="IPR036236">
    <property type="entry name" value="Znf_C2H2_sf"/>
</dbReference>
<reference evidence="14" key="1">
    <citation type="submission" date="2023-07" db="EMBL/GenBank/DDBJ databases">
        <title>Chromosome-level Genome Assembly of Striped Snakehead (Channa striata).</title>
        <authorList>
            <person name="Liu H."/>
        </authorList>
    </citation>
    <scope>NUCLEOTIDE SEQUENCE</scope>
    <source>
        <strain evidence="14">Gz</strain>
        <tissue evidence="14">Muscle</tissue>
    </source>
</reference>
<evidence type="ECO:0000256" key="8">
    <source>
        <dbReference type="ARBA" id="ARBA00023242"/>
    </source>
</evidence>
<dbReference type="GO" id="GO:0010468">
    <property type="term" value="P:regulation of gene expression"/>
    <property type="evidence" value="ECO:0007669"/>
    <property type="project" value="TreeGrafter"/>
</dbReference>
<dbReference type="Gene3D" id="3.30.160.60">
    <property type="entry name" value="Classic Zinc Finger"/>
    <property type="match status" value="11"/>
</dbReference>
<dbReference type="InterPro" id="IPR050331">
    <property type="entry name" value="Zinc_finger"/>
</dbReference>
<dbReference type="SMART" id="SM00225">
    <property type="entry name" value="BTB"/>
    <property type="match status" value="1"/>
</dbReference>
<dbReference type="SMART" id="SM00355">
    <property type="entry name" value="ZnF_C2H2"/>
    <property type="match status" value="13"/>
</dbReference>
<dbReference type="Pfam" id="PF00096">
    <property type="entry name" value="zf-C2H2"/>
    <property type="match status" value="8"/>
</dbReference>
<evidence type="ECO:0000256" key="7">
    <source>
        <dbReference type="ARBA" id="ARBA00023163"/>
    </source>
</evidence>
<dbReference type="PROSITE" id="PS50157">
    <property type="entry name" value="ZINC_FINGER_C2H2_2"/>
    <property type="match status" value="12"/>
</dbReference>
<dbReference type="SUPFAM" id="SSF54695">
    <property type="entry name" value="POZ domain"/>
    <property type="match status" value="1"/>
</dbReference>
<feature type="domain" description="C2H2-type" evidence="13">
    <location>
        <begin position="500"/>
        <end position="527"/>
    </location>
</feature>